<evidence type="ECO:0000256" key="1">
    <source>
        <dbReference type="SAM" id="MobiDB-lite"/>
    </source>
</evidence>
<evidence type="ECO:0000313" key="3">
    <source>
        <dbReference type="Proteomes" id="UP000558488"/>
    </source>
</evidence>
<feature type="region of interest" description="Disordered" evidence="1">
    <location>
        <begin position="79"/>
        <end position="101"/>
    </location>
</feature>
<organism evidence="2 3">
    <name type="scientific">Pipistrellus kuhlii</name>
    <name type="common">Kuhl's pipistrelle</name>
    <dbReference type="NCBI Taxonomy" id="59472"/>
    <lineage>
        <taxon>Eukaryota</taxon>
        <taxon>Metazoa</taxon>
        <taxon>Chordata</taxon>
        <taxon>Craniata</taxon>
        <taxon>Vertebrata</taxon>
        <taxon>Euteleostomi</taxon>
        <taxon>Mammalia</taxon>
        <taxon>Eutheria</taxon>
        <taxon>Laurasiatheria</taxon>
        <taxon>Chiroptera</taxon>
        <taxon>Yangochiroptera</taxon>
        <taxon>Vespertilionidae</taxon>
        <taxon>Pipistrellus</taxon>
    </lineage>
</organism>
<dbReference type="Proteomes" id="UP000558488">
    <property type="component" value="Unassembled WGS sequence"/>
</dbReference>
<gene>
    <name evidence="2" type="ORF">mPipKuh1_004518</name>
</gene>
<reference evidence="2 3" key="1">
    <citation type="journal article" date="2020" name="Nature">
        <title>Six reference-quality genomes reveal evolution of bat adaptations.</title>
        <authorList>
            <person name="Jebb D."/>
            <person name="Huang Z."/>
            <person name="Pippel M."/>
            <person name="Hughes G.M."/>
            <person name="Lavrichenko K."/>
            <person name="Devanna P."/>
            <person name="Winkler S."/>
            <person name="Jermiin L.S."/>
            <person name="Skirmuntt E.C."/>
            <person name="Katzourakis A."/>
            <person name="Burkitt-Gray L."/>
            <person name="Ray D.A."/>
            <person name="Sullivan K.A.M."/>
            <person name="Roscito J.G."/>
            <person name="Kirilenko B.M."/>
            <person name="Davalos L.M."/>
            <person name="Corthals A.P."/>
            <person name="Power M.L."/>
            <person name="Jones G."/>
            <person name="Ransome R.D."/>
            <person name="Dechmann D.K.N."/>
            <person name="Locatelli A.G."/>
            <person name="Puechmaille S.J."/>
            <person name="Fedrigo O."/>
            <person name="Jarvis E.D."/>
            <person name="Hiller M."/>
            <person name="Vernes S.C."/>
            <person name="Myers E.W."/>
            <person name="Teeling E.C."/>
        </authorList>
    </citation>
    <scope>NUCLEOTIDE SEQUENCE [LARGE SCALE GENOMIC DNA]</scope>
    <source>
        <strain evidence="2">MPipKuh1</strain>
        <tissue evidence="2">Flight muscle</tissue>
    </source>
</reference>
<keyword evidence="2" id="KW-0547">Nucleotide-binding</keyword>
<protein>
    <submittedName>
        <fullName evidence="2">ERCC excision repair 3, TFIIH core complex helicase subunit</fullName>
    </submittedName>
</protein>
<sequence length="122" mass="13480">MGKRDRAERDKKKAKRRHCEDEEEDEDEAPGNDSPEAVPSAAGKQVEEAGTKLDEYGAKDYRPLMPLKADHASRPLWVPSAWGCRPVTSPSTSGSSARQESPMELFSLLSCVLSVMEKSSWS</sequence>
<feature type="compositionally biased region" description="Polar residues" evidence="1">
    <location>
        <begin position="88"/>
        <end position="99"/>
    </location>
</feature>
<dbReference type="EMBL" id="JACAGB010000066">
    <property type="protein sequence ID" value="KAF6277299.1"/>
    <property type="molecule type" value="Genomic_DNA"/>
</dbReference>
<keyword evidence="2" id="KW-0378">Hydrolase</keyword>
<feature type="compositionally biased region" description="Basic and acidic residues" evidence="1">
    <location>
        <begin position="1"/>
        <end position="11"/>
    </location>
</feature>
<feature type="compositionally biased region" description="Basic and acidic residues" evidence="1">
    <location>
        <begin position="45"/>
        <end position="58"/>
    </location>
</feature>
<evidence type="ECO:0000313" key="2">
    <source>
        <dbReference type="EMBL" id="KAF6277299.1"/>
    </source>
</evidence>
<feature type="compositionally biased region" description="Acidic residues" evidence="1">
    <location>
        <begin position="21"/>
        <end position="30"/>
    </location>
</feature>
<name>A0A7J7RME3_PIPKU</name>
<keyword evidence="2" id="KW-0067">ATP-binding</keyword>
<feature type="region of interest" description="Disordered" evidence="1">
    <location>
        <begin position="1"/>
        <end position="58"/>
    </location>
</feature>
<proteinExistence type="predicted"/>
<accession>A0A7J7RME3</accession>
<keyword evidence="3" id="KW-1185">Reference proteome</keyword>
<dbReference type="AlphaFoldDB" id="A0A7J7RME3"/>
<keyword evidence="2" id="KW-0347">Helicase</keyword>
<comment type="caution">
    <text evidence="2">The sequence shown here is derived from an EMBL/GenBank/DDBJ whole genome shotgun (WGS) entry which is preliminary data.</text>
</comment>
<dbReference type="GO" id="GO:0004386">
    <property type="term" value="F:helicase activity"/>
    <property type="evidence" value="ECO:0007669"/>
    <property type="project" value="UniProtKB-KW"/>
</dbReference>